<dbReference type="GO" id="GO:0006897">
    <property type="term" value="P:endocytosis"/>
    <property type="evidence" value="ECO:0007669"/>
    <property type="project" value="TreeGrafter"/>
</dbReference>
<proteinExistence type="predicted"/>
<organism evidence="4 5">
    <name type="scientific">Mycoemilia scoparia</name>
    <dbReference type="NCBI Taxonomy" id="417184"/>
    <lineage>
        <taxon>Eukaryota</taxon>
        <taxon>Fungi</taxon>
        <taxon>Fungi incertae sedis</taxon>
        <taxon>Zoopagomycota</taxon>
        <taxon>Kickxellomycotina</taxon>
        <taxon>Kickxellomycetes</taxon>
        <taxon>Kickxellales</taxon>
        <taxon>Kickxellaceae</taxon>
        <taxon>Mycoemilia</taxon>
    </lineage>
</organism>
<evidence type="ECO:0000313" key="4">
    <source>
        <dbReference type="EMBL" id="KAJ1920610.1"/>
    </source>
</evidence>
<feature type="compositionally biased region" description="Polar residues" evidence="1">
    <location>
        <begin position="581"/>
        <end position="590"/>
    </location>
</feature>
<feature type="compositionally biased region" description="Basic and acidic residues" evidence="1">
    <location>
        <begin position="564"/>
        <end position="580"/>
    </location>
</feature>
<dbReference type="PANTHER" id="PTHR11216:SF170">
    <property type="entry name" value="DYNAMIN ASSOCIATED PROTEIN 160, ISOFORM D"/>
    <property type="match status" value="1"/>
</dbReference>
<dbReference type="EMBL" id="JANBPU010000011">
    <property type="protein sequence ID" value="KAJ1920610.1"/>
    <property type="molecule type" value="Genomic_DNA"/>
</dbReference>
<dbReference type="SUPFAM" id="SSF47473">
    <property type="entry name" value="EF-hand"/>
    <property type="match status" value="3"/>
</dbReference>
<feature type="compositionally biased region" description="Acidic residues" evidence="1">
    <location>
        <begin position="888"/>
        <end position="897"/>
    </location>
</feature>
<gene>
    <name evidence="4" type="ORF">H4219_001168</name>
</gene>
<dbReference type="SMART" id="SM00027">
    <property type="entry name" value="EH"/>
    <property type="match status" value="3"/>
</dbReference>
<dbReference type="Pfam" id="PF12763">
    <property type="entry name" value="EH"/>
    <property type="match status" value="3"/>
</dbReference>
<feature type="region of interest" description="Disordered" evidence="1">
    <location>
        <begin position="783"/>
        <end position="813"/>
    </location>
</feature>
<dbReference type="AlphaFoldDB" id="A0A9W8DVN7"/>
<dbReference type="GO" id="GO:0005509">
    <property type="term" value="F:calcium ion binding"/>
    <property type="evidence" value="ECO:0007669"/>
    <property type="project" value="InterPro"/>
</dbReference>
<dbReference type="Proteomes" id="UP001150538">
    <property type="component" value="Unassembled WGS sequence"/>
</dbReference>
<evidence type="ECO:0000313" key="5">
    <source>
        <dbReference type="Proteomes" id="UP001150538"/>
    </source>
</evidence>
<accession>A0A9W8DVN7</accession>
<feature type="region of interest" description="Disordered" evidence="1">
    <location>
        <begin position="859"/>
        <end position="988"/>
    </location>
</feature>
<feature type="compositionally biased region" description="Polar residues" evidence="1">
    <location>
        <begin position="648"/>
        <end position="657"/>
    </location>
</feature>
<feature type="compositionally biased region" description="Low complexity" evidence="1">
    <location>
        <begin position="658"/>
        <end position="669"/>
    </location>
</feature>
<feature type="compositionally biased region" description="Basic and acidic residues" evidence="1">
    <location>
        <begin position="914"/>
        <end position="924"/>
    </location>
</feature>
<dbReference type="OrthoDB" id="524326at2759"/>
<protein>
    <recommendedName>
        <fullName evidence="6">Epidermal growth factor receptor substrate 15-like 1</fullName>
    </recommendedName>
</protein>
<dbReference type="PROSITE" id="PS50222">
    <property type="entry name" value="EF_HAND_2"/>
    <property type="match status" value="2"/>
</dbReference>
<feature type="compositionally biased region" description="Polar residues" evidence="1">
    <location>
        <begin position="867"/>
        <end position="881"/>
    </location>
</feature>
<keyword evidence="5" id="KW-1185">Reference proteome</keyword>
<dbReference type="GO" id="GO:0016197">
    <property type="term" value="P:endosomal transport"/>
    <property type="evidence" value="ECO:0007669"/>
    <property type="project" value="TreeGrafter"/>
</dbReference>
<dbReference type="InterPro" id="IPR011992">
    <property type="entry name" value="EF-hand-dom_pair"/>
</dbReference>
<dbReference type="CDD" id="cd00052">
    <property type="entry name" value="EH"/>
    <property type="match status" value="3"/>
</dbReference>
<feature type="domain" description="EH" evidence="2">
    <location>
        <begin position="152"/>
        <end position="242"/>
    </location>
</feature>
<feature type="region of interest" description="Disordered" evidence="1">
    <location>
        <begin position="564"/>
        <end position="683"/>
    </location>
</feature>
<dbReference type="SMART" id="SM00054">
    <property type="entry name" value="EFh"/>
    <property type="match status" value="3"/>
</dbReference>
<feature type="compositionally biased region" description="Basic and acidic residues" evidence="1">
    <location>
        <begin position="944"/>
        <end position="961"/>
    </location>
</feature>
<feature type="domain" description="EH" evidence="2">
    <location>
        <begin position="20"/>
        <end position="106"/>
    </location>
</feature>
<dbReference type="GO" id="GO:0005886">
    <property type="term" value="C:plasma membrane"/>
    <property type="evidence" value="ECO:0007669"/>
    <property type="project" value="TreeGrafter"/>
</dbReference>
<dbReference type="PROSITE" id="PS50031">
    <property type="entry name" value="EH"/>
    <property type="match status" value="3"/>
</dbReference>
<feature type="compositionally biased region" description="Polar residues" evidence="1">
    <location>
        <begin position="719"/>
        <end position="731"/>
    </location>
</feature>
<feature type="domain" description="EH" evidence="2">
    <location>
        <begin position="284"/>
        <end position="373"/>
    </location>
</feature>
<evidence type="ECO:0008006" key="6">
    <source>
        <dbReference type="Google" id="ProtNLM"/>
    </source>
</evidence>
<evidence type="ECO:0000259" key="3">
    <source>
        <dbReference type="PROSITE" id="PS50222"/>
    </source>
</evidence>
<evidence type="ECO:0000256" key="1">
    <source>
        <dbReference type="SAM" id="MobiDB-lite"/>
    </source>
</evidence>
<feature type="region of interest" description="Disordered" evidence="1">
    <location>
        <begin position="704"/>
        <end position="734"/>
    </location>
</feature>
<name>A0A9W8DVN7_9FUNG</name>
<comment type="caution">
    <text evidence="4">The sequence shown here is derived from an EMBL/GenBank/DDBJ whole genome shotgun (WGS) entry which is preliminary data.</text>
</comment>
<dbReference type="InterPro" id="IPR002048">
    <property type="entry name" value="EF_hand_dom"/>
</dbReference>
<feature type="compositionally biased region" description="Basic and acidic residues" evidence="1">
    <location>
        <begin position="621"/>
        <end position="630"/>
    </location>
</feature>
<evidence type="ECO:0000259" key="2">
    <source>
        <dbReference type="PROSITE" id="PS50031"/>
    </source>
</evidence>
<feature type="domain" description="EF-hand" evidence="3">
    <location>
        <begin position="317"/>
        <end position="352"/>
    </location>
</feature>
<sequence>MASNSSSPKFTSAWKPTLKEEQVYKHLFSVADRDSKGVLAGQQAVPFFQKSGLSDADLGKIWQLADSGSKGSLSLDDFYIAMKLISLVQNGSTISMSFLKDDSPLPEFEGVKVPSNLGVDAPSHNRRASTTSSIGWSGLKVSTDHNTITSAEKQTYTRIFNNNHPKNGILGSEEVRNILLKSKLTNEQLAQIWNIADYERSGVFRLNNFCIAMHYVRALMENKIAELPAVCPESILKSLKGGDSRSASPLPMRGFNSPSVLSRSVTSASVSPASPGNWDIPLAERQKYYGFFDNLDTSKNGYLEGQVPVNFFLKSKLPETVLARVWDLSDVTHTGRLSRDEFAVAMHLINMKLSGKELPAKLPPLLVPPSMRTQTTASSIAAFKRKESQAGSVYSADFPLSSGASDHTDLQNKISHLQTAEKDLKEKRADIIAQTNATSNRKRELTVTLSTLRASYDAELKINEELEEDLKKERERAQLAQKEVDSARQRMVMLATQKRKIEDDIATARKEISNANMEFRQIQTDSARIQTELTSLERQHHQLLQERGEAQRQVEKAKEEKAAIQQKVDKAKSDIEKTTEELSQTQHHNPSSFDDIFGGGSSERGDEMDEEEFLFEPAKPQLKDDSESKANKRLSASHTATDDLFRSVKTSDTSVFNTAPPARAATTSPFQSSQLPSSHHKNSVTLNDPFLDIFSENMSGKSAFTATGSASPGAKETKQTGNKPISPTNKTNFDDIFKDFSAPQASNGNDNQADDIFGSATSNFDDAFSQDFGSTHTTVAISTTKTKSADNQESATKSLSVSPHAKLENSQPVASTADFKADFDGAFSTTKSATNIAATSSNQKFETDIKAFDSKFPNIDELDLKPPTNSEAVNSKPGTSNTKKDFDDTFSDMDLTDAQDTKDSASKLIFNDTKSPDSKNEGKEASPSAFDDLFESANDMIFDNDNKKADEGKDGSKDQTSKESSPSPSDTKQELKVVSDKTSAVTTA</sequence>
<dbReference type="InterPro" id="IPR000261">
    <property type="entry name" value="EH_dom"/>
</dbReference>
<dbReference type="Gene3D" id="1.10.238.10">
    <property type="entry name" value="EF-hand"/>
    <property type="match status" value="3"/>
</dbReference>
<dbReference type="PANTHER" id="PTHR11216">
    <property type="entry name" value="EH DOMAIN"/>
    <property type="match status" value="1"/>
</dbReference>
<feature type="compositionally biased region" description="Polar residues" evidence="1">
    <location>
        <begin position="783"/>
        <end position="801"/>
    </location>
</feature>
<reference evidence="4" key="1">
    <citation type="submission" date="2022-07" db="EMBL/GenBank/DDBJ databases">
        <title>Phylogenomic reconstructions and comparative analyses of Kickxellomycotina fungi.</title>
        <authorList>
            <person name="Reynolds N.K."/>
            <person name="Stajich J.E."/>
            <person name="Barry K."/>
            <person name="Grigoriev I.V."/>
            <person name="Crous P."/>
            <person name="Smith M.E."/>
        </authorList>
    </citation>
    <scope>NUCLEOTIDE SEQUENCE</scope>
    <source>
        <strain evidence="4">NBRC 100468</strain>
    </source>
</reference>
<feature type="domain" description="EF-hand" evidence="3">
    <location>
        <begin position="53"/>
        <end position="88"/>
    </location>
</feature>
<dbReference type="GO" id="GO:0005737">
    <property type="term" value="C:cytoplasm"/>
    <property type="evidence" value="ECO:0007669"/>
    <property type="project" value="TreeGrafter"/>
</dbReference>